<proteinExistence type="predicted"/>
<sequence>MILIFLVFLDSVLARLCYQCASELALINWSRYGLPRLLDDSMMANDACLDDDRLSSHVPCNAPCMTINVTAIGGKNDGRVVGIVRDCQTYFVSPKSLPEGTTHMCRSSVREMARSQRINVTFCYCEGNLCNGNRSPKHPRRAVQRIHPGSSDASSVNWSFSTYLALLVFSRVLD</sequence>
<dbReference type="AlphaFoldDB" id="A0AAD5N9V0"/>
<gene>
    <name evidence="3" type="ORF">KIN20_020473</name>
</gene>
<organism evidence="3 4">
    <name type="scientific">Parelaphostrongylus tenuis</name>
    <name type="common">Meningeal worm</name>
    <dbReference type="NCBI Taxonomy" id="148309"/>
    <lineage>
        <taxon>Eukaryota</taxon>
        <taxon>Metazoa</taxon>
        <taxon>Ecdysozoa</taxon>
        <taxon>Nematoda</taxon>
        <taxon>Chromadorea</taxon>
        <taxon>Rhabditida</taxon>
        <taxon>Rhabditina</taxon>
        <taxon>Rhabditomorpha</taxon>
        <taxon>Strongyloidea</taxon>
        <taxon>Metastrongylidae</taxon>
        <taxon>Parelaphostrongylus</taxon>
    </lineage>
</organism>
<accession>A0AAD5N9V0</accession>
<dbReference type="InterPro" id="IPR031424">
    <property type="entry name" value="QVR-like"/>
</dbReference>
<evidence type="ECO:0000256" key="2">
    <source>
        <dbReference type="ARBA" id="ARBA00023180"/>
    </source>
</evidence>
<evidence type="ECO:0000256" key="1">
    <source>
        <dbReference type="ARBA" id="ARBA00022729"/>
    </source>
</evidence>
<evidence type="ECO:0000313" key="3">
    <source>
        <dbReference type="EMBL" id="KAJ1361259.1"/>
    </source>
</evidence>
<keyword evidence="2" id="KW-0325">Glycoprotein</keyword>
<dbReference type="GO" id="GO:0030431">
    <property type="term" value="P:sleep"/>
    <property type="evidence" value="ECO:0007669"/>
    <property type="project" value="InterPro"/>
</dbReference>
<protein>
    <submittedName>
        <fullName evidence="3">Uncharacterized protein</fullName>
    </submittedName>
</protein>
<reference evidence="3" key="1">
    <citation type="submission" date="2021-06" db="EMBL/GenBank/DDBJ databases">
        <title>Parelaphostrongylus tenuis whole genome reference sequence.</title>
        <authorList>
            <person name="Garwood T.J."/>
            <person name="Larsen P.A."/>
            <person name="Fountain-Jones N.M."/>
            <person name="Garbe J.R."/>
            <person name="Macchietto M.G."/>
            <person name="Kania S.A."/>
            <person name="Gerhold R.W."/>
            <person name="Richards J.E."/>
            <person name="Wolf T.M."/>
        </authorList>
    </citation>
    <scope>NUCLEOTIDE SEQUENCE</scope>
    <source>
        <strain evidence="3">MNPRO001-30</strain>
        <tissue evidence="3">Meninges</tissue>
    </source>
</reference>
<dbReference type="EMBL" id="JAHQIW010004143">
    <property type="protein sequence ID" value="KAJ1361259.1"/>
    <property type="molecule type" value="Genomic_DNA"/>
</dbReference>
<keyword evidence="4" id="KW-1185">Reference proteome</keyword>
<keyword evidence="1" id="KW-0732">Signal</keyword>
<name>A0AAD5N9V0_PARTN</name>
<dbReference type="GO" id="GO:0032222">
    <property type="term" value="P:regulation of synaptic transmission, cholinergic"/>
    <property type="evidence" value="ECO:0007669"/>
    <property type="project" value="InterPro"/>
</dbReference>
<evidence type="ECO:0000313" key="4">
    <source>
        <dbReference type="Proteomes" id="UP001196413"/>
    </source>
</evidence>
<dbReference type="Pfam" id="PF17064">
    <property type="entry name" value="QVR"/>
    <property type="match status" value="1"/>
</dbReference>
<comment type="caution">
    <text evidence="3">The sequence shown here is derived from an EMBL/GenBank/DDBJ whole genome shotgun (WGS) entry which is preliminary data.</text>
</comment>
<dbReference type="Proteomes" id="UP001196413">
    <property type="component" value="Unassembled WGS sequence"/>
</dbReference>